<name>A0ACC0VM28_9STRA</name>
<keyword evidence="2" id="KW-1185">Reference proteome</keyword>
<accession>A0ACC0VM28</accession>
<dbReference type="Proteomes" id="UP001163321">
    <property type="component" value="Chromosome 8"/>
</dbReference>
<dbReference type="EMBL" id="CM047587">
    <property type="protein sequence ID" value="KAI9906546.1"/>
    <property type="molecule type" value="Genomic_DNA"/>
</dbReference>
<protein>
    <submittedName>
        <fullName evidence="1">Uncharacterized protein</fullName>
    </submittedName>
</protein>
<evidence type="ECO:0000313" key="1">
    <source>
        <dbReference type="EMBL" id="KAI9906546.1"/>
    </source>
</evidence>
<sequence length="108" mass="12223">MGDSVDALEPGPSKRKGRDHYGKCSRKTLIPNEECQANVATVSYYQSSIKAFTLPRLKGSEQKMIENNLAIYYYITGSSFQKIEEQHLIEAFKIARPDVQLPSRKQLA</sequence>
<evidence type="ECO:0000313" key="2">
    <source>
        <dbReference type="Proteomes" id="UP001163321"/>
    </source>
</evidence>
<comment type="caution">
    <text evidence="1">The sequence shown here is derived from an EMBL/GenBank/DDBJ whole genome shotgun (WGS) entry which is preliminary data.</text>
</comment>
<proteinExistence type="predicted"/>
<organism evidence="1 2">
    <name type="scientific">Peronosclerospora sorghi</name>
    <dbReference type="NCBI Taxonomy" id="230839"/>
    <lineage>
        <taxon>Eukaryota</taxon>
        <taxon>Sar</taxon>
        <taxon>Stramenopiles</taxon>
        <taxon>Oomycota</taxon>
        <taxon>Peronosporomycetes</taxon>
        <taxon>Peronosporales</taxon>
        <taxon>Peronosporaceae</taxon>
        <taxon>Peronosclerospora</taxon>
    </lineage>
</organism>
<reference evidence="1 2" key="1">
    <citation type="journal article" date="2022" name="bioRxiv">
        <title>The genome of the oomycete Peronosclerospora sorghi, a cosmopolitan pathogen of maize and sorghum, is inflated with dispersed pseudogenes.</title>
        <authorList>
            <person name="Fletcher K."/>
            <person name="Martin F."/>
            <person name="Isakeit T."/>
            <person name="Cavanaugh K."/>
            <person name="Magill C."/>
            <person name="Michelmore R."/>
        </authorList>
    </citation>
    <scope>NUCLEOTIDE SEQUENCE [LARGE SCALE GENOMIC DNA]</scope>
    <source>
        <strain evidence="1">P6</strain>
    </source>
</reference>
<gene>
    <name evidence="1" type="ORF">PsorP6_004614</name>
</gene>